<proteinExistence type="predicted"/>
<organism evidence="1 2">
    <name type="scientific">Carnegiea gigantea</name>
    <dbReference type="NCBI Taxonomy" id="171969"/>
    <lineage>
        <taxon>Eukaryota</taxon>
        <taxon>Viridiplantae</taxon>
        <taxon>Streptophyta</taxon>
        <taxon>Embryophyta</taxon>
        <taxon>Tracheophyta</taxon>
        <taxon>Spermatophyta</taxon>
        <taxon>Magnoliopsida</taxon>
        <taxon>eudicotyledons</taxon>
        <taxon>Gunneridae</taxon>
        <taxon>Pentapetalae</taxon>
        <taxon>Caryophyllales</taxon>
        <taxon>Cactineae</taxon>
        <taxon>Cactaceae</taxon>
        <taxon>Cactoideae</taxon>
        <taxon>Echinocereeae</taxon>
        <taxon>Carnegiea</taxon>
    </lineage>
</organism>
<reference evidence="1" key="1">
    <citation type="submission" date="2022-04" db="EMBL/GenBank/DDBJ databases">
        <title>Carnegiea gigantea Genome sequencing and assembly v2.</title>
        <authorList>
            <person name="Copetti D."/>
            <person name="Sanderson M.J."/>
            <person name="Burquez A."/>
            <person name="Wojciechowski M.F."/>
        </authorList>
    </citation>
    <scope>NUCLEOTIDE SEQUENCE</scope>
    <source>
        <strain evidence="1">SGP5-SGP5p</strain>
        <tissue evidence="1">Aerial part</tissue>
    </source>
</reference>
<accession>A0A9Q1JGV2</accession>
<evidence type="ECO:0000313" key="1">
    <source>
        <dbReference type="EMBL" id="KAJ8424442.1"/>
    </source>
</evidence>
<gene>
    <name evidence="1" type="ORF">Cgig2_003900</name>
</gene>
<name>A0A9Q1JGV2_9CARY</name>
<dbReference type="AlphaFoldDB" id="A0A9Q1JGV2"/>
<comment type="caution">
    <text evidence="1">The sequence shown here is derived from an EMBL/GenBank/DDBJ whole genome shotgun (WGS) entry which is preliminary data.</text>
</comment>
<evidence type="ECO:0000313" key="2">
    <source>
        <dbReference type="Proteomes" id="UP001153076"/>
    </source>
</evidence>
<dbReference type="EMBL" id="JAKOGI010001679">
    <property type="protein sequence ID" value="KAJ8424442.1"/>
    <property type="molecule type" value="Genomic_DNA"/>
</dbReference>
<protein>
    <submittedName>
        <fullName evidence="1">Uncharacterized protein</fullName>
    </submittedName>
</protein>
<sequence length="171" mass="19537">MAFPPFRDTEEMPDHVRETFKWHLRRASCPPHPLLEDYRDLCPSFTLLDAKEVARDFNIPEIVEATFYTMVVNDVVELSVVSRDVAGDLKSTLKGLRWTTFESWLSVNKRALLEAQRRQWVPPGGQRESLVLNPCTCRAPDLGGYDPVAVDPRAAPWGRESLLRFRDAVVV</sequence>
<keyword evidence="2" id="KW-1185">Reference proteome</keyword>
<dbReference type="Proteomes" id="UP001153076">
    <property type="component" value="Unassembled WGS sequence"/>
</dbReference>